<dbReference type="KEGG" id="jpo:G7058_01310"/>
<protein>
    <submittedName>
        <fullName evidence="1">Uncharacterized protein</fullName>
    </submittedName>
</protein>
<name>A0A6G7WEX4_9LACT</name>
<dbReference type="EMBL" id="CP049889">
    <property type="protein sequence ID" value="QIK50802.1"/>
    <property type="molecule type" value="Genomic_DNA"/>
</dbReference>
<reference evidence="1 2" key="1">
    <citation type="journal article" date="2017" name="Int. J. Syst. Evol. Microbiol.">
        <title>Jeotgalibaca porci sp. nov. and Jeotgalibaca arthritidis sp. nov., isolated from pigs, and emended description of the genus Jeotgalibaca.</title>
        <authorList>
            <person name="Zamora L."/>
            <person name="Perez-Sancho M."/>
            <person name="Dominguez L."/>
            <person name="Fernandez-Garayzabal J.F."/>
            <person name="Vela A.I."/>
        </authorList>
    </citation>
    <scope>NUCLEOTIDE SEQUENCE [LARGE SCALE GENOMIC DNA]</scope>
    <source>
        <strain evidence="1 2">CCUG 69148</strain>
    </source>
</reference>
<gene>
    <name evidence="1" type="ORF">G7058_01310</name>
</gene>
<dbReference type="Proteomes" id="UP000501830">
    <property type="component" value="Chromosome"/>
</dbReference>
<sequence>MAERGVVAGTIMVTNAQGETYFLVDNRGESISFLSAKSEIGGKLPMGVIMEHLLKFVNVQSDSFRLMDLAHLKADANNVSLFVFDLVERPEDPNVLLAGTEDVAWRRSKELTTLLDTYDYGTVPVN</sequence>
<dbReference type="RefSeq" id="WP_166061840.1">
    <property type="nucleotide sequence ID" value="NZ_CP049889.1"/>
</dbReference>
<dbReference type="GeneID" id="94551894"/>
<dbReference type="AlphaFoldDB" id="A0A6G7WEX4"/>
<proteinExistence type="predicted"/>
<accession>A0A6G7WEX4</accession>
<keyword evidence="2" id="KW-1185">Reference proteome</keyword>
<evidence type="ECO:0000313" key="1">
    <source>
        <dbReference type="EMBL" id="QIK50802.1"/>
    </source>
</evidence>
<evidence type="ECO:0000313" key="2">
    <source>
        <dbReference type="Proteomes" id="UP000501830"/>
    </source>
</evidence>
<organism evidence="1 2">
    <name type="scientific">Jeotgalibaca porci</name>
    <dbReference type="NCBI Taxonomy" id="1868793"/>
    <lineage>
        <taxon>Bacteria</taxon>
        <taxon>Bacillati</taxon>
        <taxon>Bacillota</taxon>
        <taxon>Bacilli</taxon>
        <taxon>Lactobacillales</taxon>
        <taxon>Carnobacteriaceae</taxon>
        <taxon>Jeotgalibaca</taxon>
    </lineage>
</organism>